<dbReference type="InterPro" id="IPR050263">
    <property type="entry name" value="Bact_Fimbrial_Adh_Pro"/>
</dbReference>
<dbReference type="Proteomes" id="UP001205357">
    <property type="component" value="Unassembled WGS sequence"/>
</dbReference>
<dbReference type="EMBL" id="JALIGE010000076">
    <property type="protein sequence ID" value="MCS2163137.1"/>
    <property type="molecule type" value="Genomic_DNA"/>
</dbReference>
<dbReference type="PANTHER" id="PTHR33420">
    <property type="entry name" value="FIMBRIAL SUBUNIT ELFA-RELATED"/>
    <property type="match status" value="1"/>
</dbReference>
<gene>
    <name evidence="3" type="ORF">MUU47_18825</name>
</gene>
<accession>A0ABT2E803</accession>
<dbReference type="PANTHER" id="PTHR33420:SF27">
    <property type="entry name" value="PROTEIN FIMG"/>
    <property type="match status" value="1"/>
</dbReference>
<proteinExistence type="predicted"/>
<comment type="caution">
    <text evidence="3">The sequence shown here is derived from an EMBL/GenBank/DDBJ whole genome shotgun (WGS) entry which is preliminary data.</text>
</comment>
<sequence>MKRKLISACFACGIFMAHADDVTINVTGKILATPCVVDPGTVNQTVELGQAIATDFKQAGDAGKWKDFALSLSRCPVTTTESEVTFGGTPDNDAPDKFINNGTSKGLALELANRAHDTQFSPGSKMSVNVDSNAHTALFPLSARMVSTTGAATGGTFASVVQLTFTYH</sequence>
<dbReference type="InterPro" id="IPR036937">
    <property type="entry name" value="Adhesion_dom_fimbrial_sf"/>
</dbReference>
<keyword evidence="1" id="KW-0732">Signal</keyword>
<evidence type="ECO:0000256" key="1">
    <source>
        <dbReference type="SAM" id="SignalP"/>
    </source>
</evidence>
<feature type="domain" description="Fimbrial-type adhesion" evidence="2">
    <location>
        <begin position="24"/>
        <end position="167"/>
    </location>
</feature>
<name>A0ABT2E803_9ENTR</name>
<evidence type="ECO:0000259" key="2">
    <source>
        <dbReference type="Pfam" id="PF00419"/>
    </source>
</evidence>
<dbReference type="Gene3D" id="2.60.40.1090">
    <property type="entry name" value="Fimbrial-type adhesion domain"/>
    <property type="match status" value="1"/>
</dbReference>
<reference evidence="3 4" key="1">
    <citation type="submission" date="2022-04" db="EMBL/GenBank/DDBJ databases">
        <title>Proposal of a three novel species of Scandinavium, Scandinavium hiltneri, Scandinavium manionii, Scandinavium tedordense.</title>
        <authorList>
            <person name="Maddock D.W."/>
            <person name="Brady C.L."/>
            <person name="Denman S."/>
            <person name="Arnold D."/>
        </authorList>
    </citation>
    <scope>NUCLEOTIDE SEQUENCE [LARGE SCALE GENOMIC DNA]</scope>
    <source>
        <strain evidence="3 4">H11S7</strain>
    </source>
</reference>
<protein>
    <submittedName>
        <fullName evidence="3">Type 1 fimbrial protein</fullName>
    </submittedName>
</protein>
<feature type="chain" id="PRO_5046939936" evidence="1">
    <location>
        <begin position="20"/>
        <end position="168"/>
    </location>
</feature>
<organism evidence="3 4">
    <name type="scientific">Scandinavium hiltneri</name>
    <dbReference type="NCBI Taxonomy" id="2926519"/>
    <lineage>
        <taxon>Bacteria</taxon>
        <taxon>Pseudomonadati</taxon>
        <taxon>Pseudomonadota</taxon>
        <taxon>Gammaproteobacteria</taxon>
        <taxon>Enterobacterales</taxon>
        <taxon>Enterobacteriaceae</taxon>
        <taxon>Scandinavium</taxon>
    </lineage>
</organism>
<dbReference type="InterPro" id="IPR000259">
    <property type="entry name" value="Adhesion_dom_fimbrial"/>
</dbReference>
<dbReference type="RefSeq" id="WP_258989681.1">
    <property type="nucleotide sequence ID" value="NZ_JALIGE010000076.1"/>
</dbReference>
<keyword evidence="4" id="KW-1185">Reference proteome</keyword>
<evidence type="ECO:0000313" key="4">
    <source>
        <dbReference type="Proteomes" id="UP001205357"/>
    </source>
</evidence>
<feature type="signal peptide" evidence="1">
    <location>
        <begin position="1"/>
        <end position="19"/>
    </location>
</feature>
<evidence type="ECO:0000313" key="3">
    <source>
        <dbReference type="EMBL" id="MCS2163137.1"/>
    </source>
</evidence>
<dbReference type="SUPFAM" id="SSF49401">
    <property type="entry name" value="Bacterial adhesins"/>
    <property type="match status" value="1"/>
</dbReference>
<dbReference type="Pfam" id="PF00419">
    <property type="entry name" value="Fimbrial"/>
    <property type="match status" value="1"/>
</dbReference>
<dbReference type="InterPro" id="IPR008966">
    <property type="entry name" value="Adhesion_dom_sf"/>
</dbReference>